<feature type="transmembrane region" description="Helical" evidence="4">
    <location>
        <begin position="55"/>
        <end position="74"/>
    </location>
</feature>
<dbReference type="Gene3D" id="3.30.560.10">
    <property type="entry name" value="Glucose Oxidase, domain 3"/>
    <property type="match status" value="1"/>
</dbReference>
<dbReference type="GO" id="GO:0016020">
    <property type="term" value="C:membrane"/>
    <property type="evidence" value="ECO:0007669"/>
    <property type="project" value="UniProtKB-SubCell"/>
</dbReference>
<feature type="transmembrane region" description="Helical" evidence="4">
    <location>
        <begin position="23"/>
        <end position="43"/>
    </location>
</feature>
<dbReference type="InterPro" id="IPR012132">
    <property type="entry name" value="GMC_OxRdtase"/>
</dbReference>
<dbReference type="Pfam" id="PF00732">
    <property type="entry name" value="GMC_oxred_N"/>
    <property type="match status" value="1"/>
</dbReference>
<dbReference type="InterPro" id="IPR000172">
    <property type="entry name" value="GMC_OxRdtase_N"/>
</dbReference>
<dbReference type="Gene3D" id="1.20.1250.20">
    <property type="entry name" value="MFS general substrate transporter like domains"/>
    <property type="match status" value="1"/>
</dbReference>
<feature type="transmembrane region" description="Helical" evidence="4">
    <location>
        <begin position="239"/>
        <end position="256"/>
    </location>
</feature>
<evidence type="ECO:0000256" key="3">
    <source>
        <dbReference type="SAM" id="MobiDB-lite"/>
    </source>
</evidence>
<accession>A0A6V8HHR7</accession>
<dbReference type="InterPro" id="IPR011701">
    <property type="entry name" value="MFS"/>
</dbReference>
<dbReference type="SUPFAM" id="SSF54373">
    <property type="entry name" value="FAD-linked reductases, C-terminal domain"/>
    <property type="match status" value="1"/>
</dbReference>
<keyword evidence="7" id="KW-1185">Reference proteome</keyword>
<evidence type="ECO:0000256" key="4">
    <source>
        <dbReference type="SAM" id="Phobius"/>
    </source>
</evidence>
<gene>
    <name evidence="6" type="ORF">TCE0_033r07983</name>
</gene>
<evidence type="ECO:0000313" key="7">
    <source>
        <dbReference type="Proteomes" id="UP000053095"/>
    </source>
</evidence>
<comment type="similarity">
    <text evidence="2">Belongs to the GMC oxidoreductase family.</text>
</comment>
<comment type="subcellular location">
    <subcellularLocation>
        <location evidence="1">Membrane</location>
        <topology evidence="1">Multi-pass membrane protein</topology>
    </subcellularLocation>
</comment>
<evidence type="ECO:0000256" key="2">
    <source>
        <dbReference type="ARBA" id="ARBA00010790"/>
    </source>
</evidence>
<dbReference type="InterPro" id="IPR036188">
    <property type="entry name" value="FAD/NAD-bd_sf"/>
</dbReference>
<dbReference type="PANTHER" id="PTHR11552:SF78">
    <property type="entry name" value="GLUCOSE-METHANOL-CHOLINE OXIDOREDUCTASE N-TERMINAL DOMAIN-CONTAINING PROTEIN"/>
    <property type="match status" value="1"/>
</dbReference>
<dbReference type="PROSITE" id="PS00624">
    <property type="entry name" value="GMC_OXRED_2"/>
    <property type="match status" value="1"/>
</dbReference>
<name>A0A6V8HHR7_TALPI</name>
<dbReference type="Pfam" id="PF05199">
    <property type="entry name" value="GMC_oxred_C"/>
    <property type="match status" value="1"/>
</dbReference>
<dbReference type="PANTHER" id="PTHR11552">
    <property type="entry name" value="GLUCOSE-METHANOL-CHOLINE GMC OXIDOREDUCTASE"/>
    <property type="match status" value="1"/>
</dbReference>
<feature type="transmembrane region" description="Helical" evidence="4">
    <location>
        <begin position="151"/>
        <end position="170"/>
    </location>
</feature>
<comment type="caution">
    <text evidence="6">The sequence shown here is derived from an EMBL/GenBank/DDBJ whole genome shotgun (WGS) entry which is preliminary data.</text>
</comment>
<feature type="compositionally biased region" description="Basic and acidic residues" evidence="3">
    <location>
        <begin position="437"/>
        <end position="446"/>
    </location>
</feature>
<dbReference type="SUPFAM" id="SSF51905">
    <property type="entry name" value="FAD/NAD(P)-binding domain"/>
    <property type="match status" value="1"/>
</dbReference>
<keyword evidence="4" id="KW-0812">Transmembrane</keyword>
<sequence>MVHNIESGPGATPVRRVWYRSSLFNASVIGAVGFLAPGLWNAMNSLGAGGEEKPFLVNAANSLVFALMGFFCLFGAPIANRIGLKWTLLLGAVGYPIYSAGLYTNNRFGTIWLVLVGSAACGISAGLFWASEGAIAIGYPEPSKRARYLNIWVWWRTLGPLIGDSIVLGLNINAAGIGSVSYATYLVFIVLQCLAVPVALLLTPPAKVQRGDGSPVIIIVEKSWKDEFKALWRTCRNRTVVFLLPIFWAVYFNQYTGNFKSYYFGVRARALMAFVSDVVTIVASQIMSHWLDSKFTSPKKRVVYGWYWVVLVHVVTWIYVWVIQEEFTANPPKLDYKTSGFVKGAFAVWLWAFAQQTAQNWLYYIVGSMTDNIAELTRLTGILRGQESFGEAVSYGLNSKKWYGGRVPMAVNTILLGLCVIPTWIVVHRHEPGEYNRKDTLHHESEVDSASGEEANISPETKFTQAAELRKSAQPEGRTKLQVATDISVNRILFDDNKKATGVEYTIRGSKPAVVKACRLVVLASGALGSPQILERSGVGDKNLLSKLGIPLISDLPGVGSNYQDHNVVFYPYKSSAGVEETIDGVVSGRLTLEEALKQKQANPSRNVVGWNGLDCVGKLRPAEVASLHPTLQKAWEEDFKSQPEKPLMLIATIAGYVGDHSAIDVGQYFSCGPYTPYPYSRGSIHITGQSVTDEPDFDCGFLSNPLDLEKLVWGYKLQREITRRMTYYRGPLAAGHPTFPAGSKATYDVVDRLSKDQGKLVPIEYSDEDDEAIRNFIRERVHTTWHSLGTCTMKLREEGGVVDCDLNVYGVEGLKIVDLSICPLNVSANTYATALAVGEKAASIIANDLDIPYSVRSNPEVPVQTLQALDLNPRL</sequence>
<dbReference type="EMBL" id="DF933829">
    <property type="protein sequence ID" value="GAM37774.1"/>
    <property type="molecule type" value="Genomic_DNA"/>
</dbReference>
<organism evidence="6 7">
    <name type="scientific">Talaromyces pinophilus</name>
    <name type="common">Penicillium pinophilum</name>
    <dbReference type="NCBI Taxonomy" id="128442"/>
    <lineage>
        <taxon>Eukaryota</taxon>
        <taxon>Fungi</taxon>
        <taxon>Dikarya</taxon>
        <taxon>Ascomycota</taxon>
        <taxon>Pezizomycotina</taxon>
        <taxon>Eurotiomycetes</taxon>
        <taxon>Eurotiomycetidae</taxon>
        <taxon>Eurotiales</taxon>
        <taxon>Trichocomaceae</taxon>
        <taxon>Talaromyces</taxon>
        <taxon>Talaromyces sect. Talaromyces</taxon>
    </lineage>
</organism>
<feature type="domain" description="Glucose-methanol-choline oxidoreductase N-terminal" evidence="5">
    <location>
        <begin position="526"/>
        <end position="540"/>
    </location>
</feature>
<dbReference type="InterPro" id="IPR036259">
    <property type="entry name" value="MFS_trans_sf"/>
</dbReference>
<feature type="transmembrane region" description="Helical" evidence="4">
    <location>
        <begin position="268"/>
        <end position="291"/>
    </location>
</feature>
<dbReference type="SUPFAM" id="SSF103473">
    <property type="entry name" value="MFS general substrate transporter"/>
    <property type="match status" value="1"/>
</dbReference>
<evidence type="ECO:0000256" key="1">
    <source>
        <dbReference type="ARBA" id="ARBA00004141"/>
    </source>
</evidence>
<dbReference type="Pfam" id="PF07690">
    <property type="entry name" value="MFS_1"/>
    <property type="match status" value="1"/>
</dbReference>
<keyword evidence="4" id="KW-0472">Membrane</keyword>
<protein>
    <recommendedName>
        <fullName evidence="5">Glucose-methanol-choline oxidoreductase N-terminal domain-containing protein</fullName>
    </recommendedName>
</protein>
<dbReference type="Proteomes" id="UP000053095">
    <property type="component" value="Unassembled WGS sequence"/>
</dbReference>
<dbReference type="GO" id="GO:0016614">
    <property type="term" value="F:oxidoreductase activity, acting on CH-OH group of donors"/>
    <property type="evidence" value="ECO:0007669"/>
    <property type="project" value="InterPro"/>
</dbReference>
<feature type="transmembrane region" description="Helical" evidence="4">
    <location>
        <begin position="86"/>
        <end position="104"/>
    </location>
</feature>
<dbReference type="InterPro" id="IPR007867">
    <property type="entry name" value="GMC_OxRtase_C"/>
</dbReference>
<feature type="region of interest" description="Disordered" evidence="3">
    <location>
        <begin position="437"/>
        <end position="458"/>
    </location>
</feature>
<feature type="transmembrane region" description="Helical" evidence="4">
    <location>
        <begin position="182"/>
        <end position="202"/>
    </location>
</feature>
<dbReference type="GO" id="GO:0022857">
    <property type="term" value="F:transmembrane transporter activity"/>
    <property type="evidence" value="ECO:0007669"/>
    <property type="project" value="InterPro"/>
</dbReference>
<dbReference type="Gene3D" id="3.50.50.60">
    <property type="entry name" value="FAD/NAD(P)-binding domain"/>
    <property type="match status" value="1"/>
</dbReference>
<keyword evidence="4" id="KW-1133">Transmembrane helix</keyword>
<dbReference type="GO" id="GO:0050660">
    <property type="term" value="F:flavin adenine dinucleotide binding"/>
    <property type="evidence" value="ECO:0007669"/>
    <property type="project" value="InterPro"/>
</dbReference>
<evidence type="ECO:0000313" key="6">
    <source>
        <dbReference type="EMBL" id="GAM37774.1"/>
    </source>
</evidence>
<reference evidence="7" key="1">
    <citation type="journal article" date="2015" name="Genome Announc.">
        <title>Draft genome sequence of Talaromyces cellulolyticus strain Y-94, a source of lignocellulosic biomass-degrading enzymes.</title>
        <authorList>
            <person name="Fujii T."/>
            <person name="Koike H."/>
            <person name="Sawayama S."/>
            <person name="Yano S."/>
            <person name="Inoue H."/>
        </authorList>
    </citation>
    <scope>NUCLEOTIDE SEQUENCE [LARGE SCALE GENOMIC DNA]</scope>
    <source>
        <strain evidence="7">Y-94</strain>
    </source>
</reference>
<dbReference type="AlphaFoldDB" id="A0A6V8HHR7"/>
<evidence type="ECO:0000259" key="5">
    <source>
        <dbReference type="PROSITE" id="PS00624"/>
    </source>
</evidence>
<feature type="transmembrane region" description="Helical" evidence="4">
    <location>
        <begin position="303"/>
        <end position="324"/>
    </location>
</feature>
<feature type="transmembrane region" description="Helical" evidence="4">
    <location>
        <begin position="110"/>
        <end position="130"/>
    </location>
</feature>
<proteinExistence type="inferred from homology"/>